<accession>A0A9X3TUA6</accession>
<dbReference type="Gene3D" id="3.20.20.30">
    <property type="entry name" value="Luciferase-like domain"/>
    <property type="match status" value="1"/>
</dbReference>
<dbReference type="EMBL" id="JAPYYP010000035">
    <property type="protein sequence ID" value="MDA5110589.1"/>
    <property type="molecule type" value="Genomic_DNA"/>
</dbReference>
<dbReference type="Pfam" id="PF00296">
    <property type="entry name" value="Bac_luciferase"/>
    <property type="match status" value="1"/>
</dbReference>
<dbReference type="InterPro" id="IPR036661">
    <property type="entry name" value="Luciferase-like_sf"/>
</dbReference>
<dbReference type="PANTHER" id="PTHR30137:SF6">
    <property type="entry name" value="LUCIFERASE-LIKE MONOOXYGENASE"/>
    <property type="match status" value="1"/>
</dbReference>
<protein>
    <submittedName>
        <fullName evidence="2">LLM class flavin-dependent oxidoreductase</fullName>
    </submittedName>
</protein>
<dbReference type="InterPro" id="IPR050766">
    <property type="entry name" value="Bact_Lucif_Oxidored"/>
</dbReference>
<name>A0A9X3TUA6_9BACL</name>
<dbReference type="NCBIfam" id="TIGR04020">
    <property type="entry name" value="seco_metab_LLM"/>
    <property type="match status" value="1"/>
</dbReference>
<feature type="domain" description="Luciferase-like" evidence="1">
    <location>
        <begin position="67"/>
        <end position="378"/>
    </location>
</feature>
<dbReference type="InterPro" id="IPR024011">
    <property type="entry name" value="Biosynth_lucif-like_mOase_dom"/>
</dbReference>
<dbReference type="RefSeq" id="WP_202960933.1">
    <property type="nucleotide sequence ID" value="NZ_JAPYYP010000035.1"/>
</dbReference>
<proteinExistence type="predicted"/>
<evidence type="ECO:0000259" key="1">
    <source>
        <dbReference type="Pfam" id="PF00296"/>
    </source>
</evidence>
<keyword evidence="3" id="KW-1185">Reference proteome</keyword>
<organism evidence="2 3">
    <name type="scientific">Brevibacillus thermoruber</name>
    <dbReference type="NCBI Taxonomy" id="33942"/>
    <lineage>
        <taxon>Bacteria</taxon>
        <taxon>Bacillati</taxon>
        <taxon>Bacillota</taxon>
        <taxon>Bacilli</taxon>
        <taxon>Bacillales</taxon>
        <taxon>Paenibacillaceae</taxon>
        <taxon>Brevibacillus</taxon>
    </lineage>
</organism>
<dbReference type="GO" id="GO:0016705">
    <property type="term" value="F:oxidoreductase activity, acting on paired donors, with incorporation or reduction of molecular oxygen"/>
    <property type="evidence" value="ECO:0007669"/>
    <property type="project" value="InterPro"/>
</dbReference>
<dbReference type="InterPro" id="IPR011251">
    <property type="entry name" value="Luciferase-like_dom"/>
</dbReference>
<reference evidence="2" key="1">
    <citation type="submission" date="2022-12" db="EMBL/GenBank/DDBJ databases">
        <title>Draft genome sequence of the thermophilic strain Brevibacillus thermoruber HT42, isolated from Los Humeros, Puebla, Mexico, with biotechnological potential.</title>
        <authorList>
            <person name="Lara Sanchez J."/>
            <person name="Solis Palacios R."/>
            <person name="Bustos Baena A.S."/>
            <person name="Ruz Baez A.E."/>
            <person name="Espinosa Luna G."/>
            <person name="Oliart Ros R.M."/>
        </authorList>
    </citation>
    <scope>NUCLEOTIDE SEQUENCE</scope>
    <source>
        <strain evidence="2">HT42</strain>
    </source>
</reference>
<evidence type="ECO:0000313" key="3">
    <source>
        <dbReference type="Proteomes" id="UP001151071"/>
    </source>
</evidence>
<evidence type="ECO:0000313" key="2">
    <source>
        <dbReference type="EMBL" id="MDA5110589.1"/>
    </source>
</evidence>
<dbReference type="AlphaFoldDB" id="A0A9X3TUA6"/>
<dbReference type="PANTHER" id="PTHR30137">
    <property type="entry name" value="LUCIFERASE-LIKE MONOOXYGENASE"/>
    <property type="match status" value="1"/>
</dbReference>
<sequence>MNDLTSRMSTLTPEQRRLLEKRIKGRELEPVVHSKRATEIIKGKQEGARTDGDRAFLTEQEAALRPMEFSIFFFADDASSDANNRYHLLMECAKYADTQGFTAVWTPERHFHAFGGLYPNPAVLGAALSMATKNLEIRAGSVVLPLHNPIRVVEDWSVVDNLSNGRVGIALASGWHPDDFALIPENYPDRKKVMYRHLETIKKLWAGESLNIQGGGGNEISIKTFPRPVRKELPIWLSSSGNIETFIKAGENGLNILTSLINQTPEELGDKIRVYRKTLEENGFDPDSRKVSLMIHTFIGTDFEFVNQKVKQPIFNYLRTNLDLHVSMARGRSIQIDVDRFTRQDEDSILSFAFERYINHSSLLGTLEACEKMVTRLKCIGINECACLLDFGLDVDSVLKSLELVSELRRICNR</sequence>
<dbReference type="Proteomes" id="UP001151071">
    <property type="component" value="Unassembled WGS sequence"/>
</dbReference>
<dbReference type="GO" id="GO:0005829">
    <property type="term" value="C:cytosol"/>
    <property type="evidence" value="ECO:0007669"/>
    <property type="project" value="TreeGrafter"/>
</dbReference>
<comment type="caution">
    <text evidence="2">The sequence shown here is derived from an EMBL/GenBank/DDBJ whole genome shotgun (WGS) entry which is preliminary data.</text>
</comment>
<gene>
    <name evidence="2" type="ORF">O3V59_19815</name>
</gene>
<dbReference type="SUPFAM" id="SSF51679">
    <property type="entry name" value="Bacterial luciferase-like"/>
    <property type="match status" value="1"/>
</dbReference>